<name>A0A077YZG8_TRITR</name>
<dbReference type="EMBL" id="HG805856">
    <property type="protein sequence ID" value="CDW53507.1"/>
    <property type="molecule type" value="Genomic_DNA"/>
</dbReference>
<reference evidence="1" key="1">
    <citation type="submission" date="2014-01" db="EMBL/GenBank/DDBJ databases">
        <authorList>
            <person name="Aslett M."/>
        </authorList>
    </citation>
    <scope>NUCLEOTIDE SEQUENCE</scope>
</reference>
<organism evidence="1 2">
    <name type="scientific">Trichuris trichiura</name>
    <name type="common">Whipworm</name>
    <name type="synonym">Trichocephalus trichiurus</name>
    <dbReference type="NCBI Taxonomy" id="36087"/>
    <lineage>
        <taxon>Eukaryota</taxon>
        <taxon>Metazoa</taxon>
        <taxon>Ecdysozoa</taxon>
        <taxon>Nematoda</taxon>
        <taxon>Enoplea</taxon>
        <taxon>Dorylaimia</taxon>
        <taxon>Trichinellida</taxon>
        <taxon>Trichuridae</taxon>
        <taxon>Trichuris</taxon>
    </lineage>
</organism>
<accession>A0A077YZG8</accession>
<reference evidence="1" key="2">
    <citation type="submission" date="2014-03" db="EMBL/GenBank/DDBJ databases">
        <title>The whipworm genome and dual-species transcriptomics of an intimate host-pathogen interaction.</title>
        <authorList>
            <person name="Foth B.J."/>
            <person name="Tsai I.J."/>
            <person name="Reid A.J."/>
            <person name="Bancroft A.J."/>
            <person name="Nichol S."/>
            <person name="Tracey A."/>
            <person name="Holroyd N."/>
            <person name="Cotton J.A."/>
            <person name="Stanley E.J."/>
            <person name="Zarowiecki M."/>
            <person name="Liu J.Z."/>
            <person name="Huckvale T."/>
            <person name="Cooper P.J."/>
            <person name="Grencis R.K."/>
            <person name="Berriman M."/>
        </authorList>
    </citation>
    <scope>NUCLEOTIDE SEQUENCE [LARGE SCALE GENOMIC DNA]</scope>
</reference>
<keyword evidence="2" id="KW-1185">Reference proteome</keyword>
<gene>
    <name evidence="1" type="ORF">TTRE_0000177201</name>
</gene>
<dbReference type="Proteomes" id="UP000030665">
    <property type="component" value="Unassembled WGS sequence"/>
</dbReference>
<protein>
    <submittedName>
        <fullName evidence="1">Uncharacterized protein</fullName>
    </submittedName>
</protein>
<evidence type="ECO:0000313" key="2">
    <source>
        <dbReference type="Proteomes" id="UP000030665"/>
    </source>
</evidence>
<evidence type="ECO:0000313" key="1">
    <source>
        <dbReference type="EMBL" id="CDW53507.1"/>
    </source>
</evidence>
<sequence>MPLAVHPVKLTDAFLTGEPFQEWLVQTNCFSSPMLGSNNALMVIPCNSGCRSDAKNVPHCP</sequence>
<dbReference type="AlphaFoldDB" id="A0A077YZG8"/>
<proteinExistence type="predicted"/>